<feature type="transmembrane region" description="Helical" evidence="1">
    <location>
        <begin position="123"/>
        <end position="140"/>
    </location>
</feature>
<dbReference type="OrthoDB" id="9759607at2"/>
<dbReference type="CDD" id="cd01949">
    <property type="entry name" value="GGDEF"/>
    <property type="match status" value="1"/>
</dbReference>
<name>A0A1E5L594_9FIRM</name>
<feature type="transmembrane region" description="Helical" evidence="1">
    <location>
        <begin position="45"/>
        <end position="65"/>
    </location>
</feature>
<feature type="transmembrane region" description="Helical" evidence="1">
    <location>
        <begin position="77"/>
        <end position="95"/>
    </location>
</feature>
<dbReference type="PANTHER" id="PTHR45138">
    <property type="entry name" value="REGULATORY COMPONENTS OF SENSORY TRANSDUCTION SYSTEM"/>
    <property type="match status" value="1"/>
</dbReference>
<dbReference type="Gene3D" id="3.30.70.270">
    <property type="match status" value="1"/>
</dbReference>
<dbReference type="SMART" id="SM00267">
    <property type="entry name" value="GGDEF"/>
    <property type="match status" value="1"/>
</dbReference>
<keyword evidence="1" id="KW-0812">Transmembrane</keyword>
<dbReference type="GO" id="GO:0052621">
    <property type="term" value="F:diguanylate cyclase activity"/>
    <property type="evidence" value="ECO:0007669"/>
    <property type="project" value="TreeGrafter"/>
</dbReference>
<dbReference type="InterPro" id="IPR043128">
    <property type="entry name" value="Rev_trsase/Diguanyl_cyclase"/>
</dbReference>
<keyword evidence="1" id="KW-1133">Transmembrane helix</keyword>
<proteinExistence type="predicted"/>
<dbReference type="SUPFAM" id="SSF55073">
    <property type="entry name" value="Nucleotide cyclase"/>
    <property type="match status" value="1"/>
</dbReference>
<sequence length="376" mass="43104">MKDIHQGRTMVLEELFFGIKLMVYIIGLFFIKYIALEDKANYDALAYVISAALIICLSEGFLYVYQTQIKPLESYKPKLYFYLLDGIIITIVYLLTNNTHVNMFPIFIAFVVIGILRFPHIHFSGIVILTIFLYFIGITIEDKNSIFAIQVGINITILFLFALTIATVIKEIDKLVKQVAFVQQELEMKNNYLKEISQKDQMTDLFNHYTFFGELHKYRSISSNLSDFCLAILDIDNFKKVNDTYGHIAGDLILTEVARTIKELIRKTDIAARYGGEEFGIIFPALTLKEGVAICERIRKEIESKEFHIQDITVKITISCGISSNHQYKELEDSAFVNEVDSLLYQAKRTGKNKVVYDSIANNQWGVNFDDAIIHA</sequence>
<keyword evidence="4" id="KW-1185">Reference proteome</keyword>
<evidence type="ECO:0000313" key="3">
    <source>
        <dbReference type="EMBL" id="OEH85234.1"/>
    </source>
</evidence>
<dbReference type="RefSeq" id="WP_069702561.1">
    <property type="nucleotide sequence ID" value="NZ_MJAT01000033.1"/>
</dbReference>
<feature type="domain" description="GGDEF" evidence="2">
    <location>
        <begin position="226"/>
        <end position="360"/>
    </location>
</feature>
<dbReference type="InterPro" id="IPR029787">
    <property type="entry name" value="Nucleotide_cyclase"/>
</dbReference>
<dbReference type="STRING" id="1390249.BHU72_06415"/>
<keyword evidence="1" id="KW-0472">Membrane</keyword>
<gene>
    <name evidence="3" type="ORF">BHU72_06415</name>
</gene>
<accession>A0A1E5L594</accession>
<feature type="transmembrane region" description="Helical" evidence="1">
    <location>
        <begin position="146"/>
        <end position="169"/>
    </location>
</feature>
<dbReference type="PANTHER" id="PTHR45138:SF9">
    <property type="entry name" value="DIGUANYLATE CYCLASE DGCM-RELATED"/>
    <property type="match status" value="1"/>
</dbReference>
<dbReference type="NCBIfam" id="TIGR00254">
    <property type="entry name" value="GGDEF"/>
    <property type="match status" value="1"/>
</dbReference>
<evidence type="ECO:0000256" key="1">
    <source>
        <dbReference type="SAM" id="Phobius"/>
    </source>
</evidence>
<dbReference type="AlphaFoldDB" id="A0A1E5L594"/>
<dbReference type="PROSITE" id="PS50887">
    <property type="entry name" value="GGDEF"/>
    <property type="match status" value="1"/>
</dbReference>
<feature type="transmembrane region" description="Helical" evidence="1">
    <location>
        <begin position="12"/>
        <end position="33"/>
    </location>
</feature>
<dbReference type="Pfam" id="PF00990">
    <property type="entry name" value="GGDEF"/>
    <property type="match status" value="1"/>
</dbReference>
<dbReference type="InterPro" id="IPR000160">
    <property type="entry name" value="GGDEF_dom"/>
</dbReference>
<dbReference type="EMBL" id="MJAT01000033">
    <property type="protein sequence ID" value="OEH85234.1"/>
    <property type="molecule type" value="Genomic_DNA"/>
</dbReference>
<comment type="caution">
    <text evidence="3">The sequence shown here is derived from an EMBL/GenBank/DDBJ whole genome shotgun (WGS) entry which is preliminary data.</text>
</comment>
<dbReference type="Proteomes" id="UP000095255">
    <property type="component" value="Unassembled WGS sequence"/>
</dbReference>
<evidence type="ECO:0000259" key="2">
    <source>
        <dbReference type="PROSITE" id="PS50887"/>
    </source>
</evidence>
<dbReference type="FunFam" id="3.30.70.270:FF:000001">
    <property type="entry name" value="Diguanylate cyclase domain protein"/>
    <property type="match status" value="1"/>
</dbReference>
<evidence type="ECO:0000313" key="4">
    <source>
        <dbReference type="Proteomes" id="UP000095255"/>
    </source>
</evidence>
<protein>
    <recommendedName>
        <fullName evidence="2">GGDEF domain-containing protein</fullName>
    </recommendedName>
</protein>
<dbReference type="InterPro" id="IPR050469">
    <property type="entry name" value="Diguanylate_Cyclase"/>
</dbReference>
<organism evidence="3 4">
    <name type="scientific">Desulfuribacillus stibiiarsenatis</name>
    <dbReference type="NCBI Taxonomy" id="1390249"/>
    <lineage>
        <taxon>Bacteria</taxon>
        <taxon>Bacillati</taxon>
        <taxon>Bacillota</taxon>
        <taxon>Desulfuribacillia</taxon>
        <taxon>Desulfuribacillales</taxon>
        <taxon>Desulfuribacillaceae</taxon>
        <taxon>Desulfuribacillus</taxon>
    </lineage>
</organism>
<reference evidence="3 4" key="1">
    <citation type="submission" date="2016-09" db="EMBL/GenBank/DDBJ databases">
        <title>Desulfuribacillus arsenicus sp. nov., an obligately anaerobic, dissimilatory arsenic- and antimonate-reducing bacterium isolated from anoxic sediments.</title>
        <authorList>
            <person name="Abin C.A."/>
            <person name="Hollibaugh J.T."/>
        </authorList>
    </citation>
    <scope>NUCLEOTIDE SEQUENCE [LARGE SCALE GENOMIC DNA]</scope>
    <source>
        <strain evidence="3 4">MLFW-2</strain>
    </source>
</reference>